<evidence type="ECO:0000313" key="3">
    <source>
        <dbReference type="Proteomes" id="UP000235965"/>
    </source>
</evidence>
<dbReference type="EMBL" id="NEVH01027063">
    <property type="protein sequence ID" value="PNF13978.1"/>
    <property type="molecule type" value="Genomic_DNA"/>
</dbReference>
<keyword evidence="1" id="KW-1133">Transmembrane helix</keyword>
<evidence type="ECO:0000256" key="1">
    <source>
        <dbReference type="SAM" id="Phobius"/>
    </source>
</evidence>
<reference evidence="2 3" key="1">
    <citation type="submission" date="2017-12" db="EMBL/GenBank/DDBJ databases">
        <title>Hemimetabolous genomes reveal molecular basis of termite eusociality.</title>
        <authorList>
            <person name="Harrison M.C."/>
            <person name="Jongepier E."/>
            <person name="Robertson H.M."/>
            <person name="Arning N."/>
            <person name="Bitard-Feildel T."/>
            <person name="Chao H."/>
            <person name="Childers C.P."/>
            <person name="Dinh H."/>
            <person name="Doddapaneni H."/>
            <person name="Dugan S."/>
            <person name="Gowin J."/>
            <person name="Greiner C."/>
            <person name="Han Y."/>
            <person name="Hu H."/>
            <person name="Hughes D.S.T."/>
            <person name="Huylmans A.-K."/>
            <person name="Kemena C."/>
            <person name="Kremer L.P.M."/>
            <person name="Lee S.L."/>
            <person name="Lopez-Ezquerra A."/>
            <person name="Mallet L."/>
            <person name="Monroy-Kuhn J.M."/>
            <person name="Moser A."/>
            <person name="Murali S.C."/>
            <person name="Muzny D.M."/>
            <person name="Otani S."/>
            <person name="Piulachs M.-D."/>
            <person name="Poelchau M."/>
            <person name="Qu J."/>
            <person name="Schaub F."/>
            <person name="Wada-Katsumata A."/>
            <person name="Worley K.C."/>
            <person name="Xie Q."/>
            <person name="Ylla G."/>
            <person name="Poulsen M."/>
            <person name="Gibbs R.A."/>
            <person name="Schal C."/>
            <person name="Richards S."/>
            <person name="Belles X."/>
            <person name="Korb J."/>
            <person name="Bornberg-Bauer E."/>
        </authorList>
    </citation>
    <scope>NUCLEOTIDE SEQUENCE [LARGE SCALE GENOMIC DNA]</scope>
    <source>
        <tissue evidence="2">Whole body</tissue>
    </source>
</reference>
<organism evidence="2 3">
    <name type="scientific">Cryptotermes secundus</name>
    <dbReference type="NCBI Taxonomy" id="105785"/>
    <lineage>
        <taxon>Eukaryota</taxon>
        <taxon>Metazoa</taxon>
        <taxon>Ecdysozoa</taxon>
        <taxon>Arthropoda</taxon>
        <taxon>Hexapoda</taxon>
        <taxon>Insecta</taxon>
        <taxon>Pterygota</taxon>
        <taxon>Neoptera</taxon>
        <taxon>Polyneoptera</taxon>
        <taxon>Dictyoptera</taxon>
        <taxon>Blattodea</taxon>
        <taxon>Blattoidea</taxon>
        <taxon>Termitoidae</taxon>
        <taxon>Kalotermitidae</taxon>
        <taxon>Cryptotermitinae</taxon>
        <taxon>Cryptotermes</taxon>
    </lineage>
</organism>
<dbReference type="AlphaFoldDB" id="A0A2J7PCC2"/>
<sequence>MERRNAQHAAVSLLLARNTWYAAAFATTILITMVTAKYHGHRLRGLRHGQQGGEISEADLELTAQEELWSLSDWMMDQGSDIAVWRPNGGEHPLCPPRNLHHIDPALCDYPACNEDIDCASETDAEASGAGDNETSSYACCYNGCVNTCSKKLDPPIAFDWLEEFRANEGRRDELSGVREGASEELLQLHARAFPEVIALPGGCVITATQYKELEEFRKNAHVNKW</sequence>
<feature type="transmembrane region" description="Helical" evidence="1">
    <location>
        <begin position="20"/>
        <end position="38"/>
    </location>
</feature>
<gene>
    <name evidence="2" type="ORF">B7P43_G08669</name>
</gene>
<protein>
    <submittedName>
        <fullName evidence="2">Uncharacterized protein</fullName>
    </submittedName>
</protein>
<dbReference type="Proteomes" id="UP000235965">
    <property type="component" value="Unassembled WGS sequence"/>
</dbReference>
<keyword evidence="1" id="KW-0472">Membrane</keyword>
<keyword evidence="3" id="KW-1185">Reference proteome</keyword>
<keyword evidence="1" id="KW-0812">Transmembrane</keyword>
<proteinExistence type="predicted"/>
<dbReference type="OrthoDB" id="8188833at2759"/>
<evidence type="ECO:0000313" key="2">
    <source>
        <dbReference type="EMBL" id="PNF13978.1"/>
    </source>
</evidence>
<name>A0A2J7PCC2_9NEOP</name>
<comment type="caution">
    <text evidence="2">The sequence shown here is derived from an EMBL/GenBank/DDBJ whole genome shotgun (WGS) entry which is preliminary data.</text>
</comment>
<accession>A0A2J7PCC2</accession>